<dbReference type="GO" id="GO:0051879">
    <property type="term" value="F:Hsp90 protein binding"/>
    <property type="evidence" value="ECO:0007669"/>
    <property type="project" value="TreeGrafter"/>
</dbReference>
<dbReference type="EMBL" id="FO082872">
    <property type="protein sequence ID" value="CCF73764.1"/>
    <property type="molecule type" value="Genomic_DNA"/>
</dbReference>
<dbReference type="AlphaFoldDB" id="I7JAG2"/>
<evidence type="ECO:0000313" key="3">
    <source>
        <dbReference type="EMBL" id="CCF73764.1"/>
    </source>
</evidence>
<dbReference type="InterPro" id="IPR016024">
    <property type="entry name" value="ARM-type_fold"/>
</dbReference>
<protein>
    <submittedName>
        <fullName evidence="3">Tetratricopeptide repeat family protein, putative</fullName>
    </submittedName>
</protein>
<dbReference type="Gene3D" id="1.25.10.10">
    <property type="entry name" value="Leucine-rich Repeat Variant"/>
    <property type="match status" value="1"/>
</dbReference>
<organism evidence="3 4">
    <name type="scientific">Babesia microti (strain RI)</name>
    <dbReference type="NCBI Taxonomy" id="1133968"/>
    <lineage>
        <taxon>Eukaryota</taxon>
        <taxon>Sar</taxon>
        <taxon>Alveolata</taxon>
        <taxon>Apicomplexa</taxon>
        <taxon>Aconoidasida</taxon>
        <taxon>Piroplasmida</taxon>
        <taxon>Babesiidae</taxon>
        <taxon>Babesia</taxon>
    </lineage>
</organism>
<keyword evidence="4" id="KW-1185">Reference proteome</keyword>
<dbReference type="PANTHER" id="PTHR45994:SF1">
    <property type="entry name" value="FI21225P1"/>
    <property type="match status" value="1"/>
</dbReference>
<dbReference type="InterPro" id="IPR011989">
    <property type="entry name" value="ARM-like"/>
</dbReference>
<keyword evidence="2" id="KW-0963">Cytoplasm</keyword>
<evidence type="ECO:0000313" key="4">
    <source>
        <dbReference type="Proteomes" id="UP000002899"/>
    </source>
</evidence>
<dbReference type="InterPro" id="IPR019734">
    <property type="entry name" value="TPR_rpt"/>
</dbReference>
<dbReference type="GO" id="GO:0005737">
    <property type="term" value="C:cytoplasm"/>
    <property type="evidence" value="ECO:0007669"/>
    <property type="project" value="UniProtKB-SubCell"/>
</dbReference>
<dbReference type="SUPFAM" id="SSF48452">
    <property type="entry name" value="TPR-like"/>
    <property type="match status" value="1"/>
</dbReference>
<dbReference type="GeneID" id="24424392"/>
<evidence type="ECO:0000256" key="2">
    <source>
        <dbReference type="ARBA" id="ARBA00022490"/>
    </source>
</evidence>
<dbReference type="InterPro" id="IPR011990">
    <property type="entry name" value="TPR-like_helical_dom_sf"/>
</dbReference>
<dbReference type="Gene3D" id="1.25.40.10">
    <property type="entry name" value="Tetratricopeptide repeat domain"/>
    <property type="match status" value="1"/>
</dbReference>
<dbReference type="SMART" id="SM00028">
    <property type="entry name" value="TPR"/>
    <property type="match status" value="3"/>
</dbReference>
<dbReference type="Proteomes" id="UP000002899">
    <property type="component" value="Chromosome II"/>
</dbReference>
<reference evidence="3 4" key="2">
    <citation type="journal article" date="2013" name="PLoS ONE">
        <title>Whole genome mapping and re-organization of the nuclear and mitochondrial genomes of Babesia microti isolates.</title>
        <authorList>
            <person name="Cornillot E."/>
            <person name="Dassouli A."/>
            <person name="Garg A."/>
            <person name="Pachikara N."/>
            <person name="Randazzo S."/>
            <person name="Depoix D."/>
            <person name="Carcy B."/>
            <person name="Delbecq S."/>
            <person name="Frutos R."/>
            <person name="Silva J.C."/>
            <person name="Sutton R."/>
            <person name="Krause P.J."/>
            <person name="Mamoun C.B."/>
        </authorList>
    </citation>
    <scope>NUCLEOTIDE SEQUENCE [LARGE SCALE GENOMIC DNA]</scope>
    <source>
        <strain evidence="3 4">RI</strain>
    </source>
</reference>
<dbReference type="SUPFAM" id="SSF48371">
    <property type="entry name" value="ARM repeat"/>
    <property type="match status" value="1"/>
</dbReference>
<name>I7JAG2_BABMR</name>
<dbReference type="KEGG" id="bmic:BMR1_02g03055"/>
<dbReference type="OrthoDB" id="433738at2759"/>
<sequence>MGKSIDDLRKRGKHLYENGKYREAKVVYEEILTHERVDDRSTVLSNIALCLFNVDEFLECVMKCQEALDVDPFNYKAAYRLMLAREKLGQIDLALEAGKKCVQIAKDEKHHLPLLARLTRKWEGYLQSLKNLLESQTIDTKDLVKLLELVDPQDVDSELFIRVIKASHGLDKATKIKCWNFVFKCSASNGHLDDLLDYLKRCSQLNDLLSDVDISQIILSMLHTCHFENSTFWWLMIKSIGYKHLIECVFTCVTNASQNKVTKSTGHWVQEIHVLFEHLYNLIDEYPVSVKPALIALLKHDAFSIDMLKLLFNEDITRTWIVCMDSLFLAKRDVAREIMCGNSFVKQILATDDITREHILLLSKCADFTEMRKEILEDVEGLTRLVKKFGPKSYVIIGKLLIHSKEVEQEISSRVRIKDDFISLLEMDFEDELVLQSLVLISLHKDSKNAFLRCDTKKLVSMASKMETRFQRFLFTSFLLNLSMGEDDRKEMDTIMRSKDISYEQADMLGNIYNQLPELAKSIENDYFILGSQSTAYEVSKQIITYDSGIMLKIMSKWPLIDSLAALFMLYSACAELRHLLLACGVMGWIIKYLNATEGNVKRYYGRTLIRICATSNPKLLSYKDSLDSVSHIVKYLEDTHELYQYEAALALTNIASISADTRDRCISCNAWEKLGDLLFSDNEMLKAAGMEGWSNLCLDVGGKIHQMYYRKLRRIISQKSDKLFELNVMFAFIADYKTSMRSASAAASAVALLSMDLRIARMITRISNFSNLFDVAKSAKDVGLLERIFTTFTCIFQLDPVDTVGDHDSNCDSVEVKGDSYNDKNGPTIIEIDVSSVQDEIKKVAKSRKYPQQLELLVNKILNSIKF</sequence>
<dbReference type="VEuPathDB" id="PiroplasmaDB:BMR1_02g03055"/>
<proteinExistence type="predicted"/>
<evidence type="ECO:0000256" key="1">
    <source>
        <dbReference type="ARBA" id="ARBA00004496"/>
    </source>
</evidence>
<comment type="subcellular location">
    <subcellularLocation>
        <location evidence="1">Cytoplasm</location>
    </subcellularLocation>
</comment>
<reference evidence="3 4" key="3">
    <citation type="journal article" date="2016" name="Sci. Rep.">
        <title>Genome-wide diversity and gene expression profiling of Babesia microti isolates identify polymorphic genes that mediate host-pathogen interactions.</title>
        <authorList>
            <person name="Silva J.C."/>
            <person name="Cornillot E."/>
            <person name="McCracken C."/>
            <person name="Usmani-Brown S."/>
            <person name="Dwivedi A."/>
            <person name="Ifeonu O.O."/>
            <person name="Crabtree J."/>
            <person name="Gotia H.T."/>
            <person name="Virji A.Z."/>
            <person name="Reynes C."/>
            <person name="Colinge J."/>
            <person name="Kumar V."/>
            <person name="Lawres L."/>
            <person name="Pazzi J.E."/>
            <person name="Pablo J.V."/>
            <person name="Hung C."/>
            <person name="Brancato J."/>
            <person name="Kumari P."/>
            <person name="Orvis J."/>
            <person name="Tretina K."/>
            <person name="Chibucos M."/>
            <person name="Ott S."/>
            <person name="Sadzewicz L."/>
            <person name="Sengamalay N."/>
            <person name="Shetty A.C."/>
            <person name="Su Q."/>
            <person name="Tallon L."/>
            <person name="Fraser C.M."/>
            <person name="Frutos R."/>
            <person name="Molina D.M."/>
            <person name="Krause P.J."/>
            <person name="Ben Mamoun C."/>
        </authorList>
    </citation>
    <scope>NUCLEOTIDE SEQUENCE [LARGE SCALE GENOMIC DNA]</scope>
    <source>
        <strain evidence="3 4">RI</strain>
    </source>
</reference>
<dbReference type="PANTHER" id="PTHR45994">
    <property type="entry name" value="FI21225P1"/>
    <property type="match status" value="1"/>
</dbReference>
<dbReference type="RefSeq" id="XP_012648373.1">
    <property type="nucleotide sequence ID" value="XM_012792919.1"/>
</dbReference>
<accession>I7JAG2</accession>
<reference evidence="3 4" key="1">
    <citation type="journal article" date="2012" name="Nucleic Acids Res.">
        <title>Sequencing of the smallest Apicomplexan genome from the human pathogen Babesia microti.</title>
        <authorList>
            <person name="Cornillot E."/>
            <person name="Hadj-Kaddour K."/>
            <person name="Dassouli A."/>
            <person name="Noel B."/>
            <person name="Ranwez V."/>
            <person name="Vacherie B."/>
            <person name="Augagneur Y."/>
            <person name="Bres V."/>
            <person name="Duclos A."/>
            <person name="Randazzo S."/>
            <person name="Carcy B."/>
            <person name="Debierre-Grockiego F."/>
            <person name="Delbecq S."/>
            <person name="Moubri-Menage K."/>
            <person name="Shams-Eldin H."/>
            <person name="Usmani-Brown S."/>
            <person name="Bringaud F."/>
            <person name="Wincker P."/>
            <person name="Vivares C.P."/>
            <person name="Schwarz R.T."/>
            <person name="Schetters T.P."/>
            <person name="Krause P.J."/>
            <person name="Gorenflot A."/>
            <person name="Berry V."/>
            <person name="Barbe V."/>
            <person name="Ben Mamoun C."/>
        </authorList>
    </citation>
    <scope>NUCLEOTIDE SEQUENCE [LARGE SCALE GENOMIC DNA]</scope>
    <source>
        <strain evidence="3 4">RI</strain>
    </source>
</reference>